<keyword evidence="7" id="KW-0807">Transducer</keyword>
<feature type="domain" description="G-protein coupled receptors family 1 profile" evidence="10">
    <location>
        <begin position="42"/>
        <end position="336"/>
    </location>
</feature>
<evidence type="ECO:0000256" key="1">
    <source>
        <dbReference type="ARBA" id="ARBA00004370"/>
    </source>
</evidence>
<feature type="transmembrane region" description="Helical" evidence="9">
    <location>
        <begin position="316"/>
        <end position="336"/>
    </location>
</feature>
<comment type="subcellular location">
    <subcellularLocation>
        <location evidence="1">Membrane</location>
    </subcellularLocation>
</comment>
<dbReference type="InterPro" id="IPR017452">
    <property type="entry name" value="GPCR_Rhodpsn_7TM"/>
</dbReference>
<evidence type="ECO:0000256" key="7">
    <source>
        <dbReference type="RuleBase" id="RU000688"/>
    </source>
</evidence>
<dbReference type="AlphaFoldDB" id="A0A9Q1BXP4"/>
<feature type="region of interest" description="Disordered" evidence="8">
    <location>
        <begin position="343"/>
        <end position="365"/>
    </location>
</feature>
<proteinExistence type="inferred from homology"/>
<reference evidence="11" key="1">
    <citation type="submission" date="2021-10" db="EMBL/GenBank/DDBJ databases">
        <title>Tropical sea cucumber genome reveals ecological adaptation and Cuvierian tubules defense mechanism.</title>
        <authorList>
            <person name="Chen T."/>
        </authorList>
    </citation>
    <scope>NUCLEOTIDE SEQUENCE</scope>
    <source>
        <strain evidence="11">Nanhai2018</strain>
        <tissue evidence="11">Muscle</tissue>
    </source>
</reference>
<evidence type="ECO:0000259" key="10">
    <source>
        <dbReference type="PROSITE" id="PS50262"/>
    </source>
</evidence>
<keyword evidence="4" id="KW-0677">Repeat</keyword>
<evidence type="ECO:0000256" key="4">
    <source>
        <dbReference type="ARBA" id="ARBA00022737"/>
    </source>
</evidence>
<keyword evidence="7" id="KW-0675">Receptor</keyword>
<name>A0A9Q1BXP4_HOLLE</name>
<evidence type="ECO:0000256" key="9">
    <source>
        <dbReference type="SAM" id="Phobius"/>
    </source>
</evidence>
<evidence type="ECO:0000256" key="3">
    <source>
        <dbReference type="ARBA" id="ARBA00022692"/>
    </source>
</evidence>
<dbReference type="GO" id="GO:0009755">
    <property type="term" value="P:hormone-mediated signaling pathway"/>
    <property type="evidence" value="ECO:0007669"/>
    <property type="project" value="TreeGrafter"/>
</dbReference>
<keyword evidence="7" id="KW-0297">G-protein coupled receptor</keyword>
<dbReference type="GO" id="GO:0008528">
    <property type="term" value="F:G protein-coupled peptide receptor activity"/>
    <property type="evidence" value="ECO:0007669"/>
    <property type="project" value="TreeGrafter"/>
</dbReference>
<dbReference type="EMBL" id="JAIZAY010000010">
    <property type="protein sequence ID" value="KAJ8034489.1"/>
    <property type="molecule type" value="Genomic_DNA"/>
</dbReference>
<gene>
    <name evidence="11" type="ORF">HOLleu_21351</name>
</gene>
<dbReference type="GO" id="GO:0007189">
    <property type="term" value="P:adenylate cyclase-activating G protein-coupled receptor signaling pathway"/>
    <property type="evidence" value="ECO:0007669"/>
    <property type="project" value="TreeGrafter"/>
</dbReference>
<dbReference type="PANTHER" id="PTHR24372">
    <property type="entry name" value="GLYCOPROTEIN HORMONE RECEPTOR"/>
    <property type="match status" value="1"/>
</dbReference>
<dbReference type="SUPFAM" id="SSF81321">
    <property type="entry name" value="Family A G protein-coupled receptor-like"/>
    <property type="match status" value="1"/>
</dbReference>
<keyword evidence="12" id="KW-1185">Reference proteome</keyword>
<dbReference type="PANTHER" id="PTHR24372:SF77">
    <property type="entry name" value="G-PROTEIN COUPLED RECEPTORS FAMILY 1 PROFILE DOMAIN-CONTAINING PROTEIN"/>
    <property type="match status" value="1"/>
</dbReference>
<dbReference type="InterPro" id="IPR000276">
    <property type="entry name" value="GPCR_Rhodpsn"/>
</dbReference>
<dbReference type="PROSITE" id="PS00237">
    <property type="entry name" value="G_PROTEIN_RECEP_F1_1"/>
    <property type="match status" value="1"/>
</dbReference>
<evidence type="ECO:0000256" key="8">
    <source>
        <dbReference type="SAM" id="MobiDB-lite"/>
    </source>
</evidence>
<keyword evidence="5 9" id="KW-1133">Transmembrane helix</keyword>
<dbReference type="GO" id="GO:0005886">
    <property type="term" value="C:plasma membrane"/>
    <property type="evidence" value="ECO:0007669"/>
    <property type="project" value="TreeGrafter"/>
</dbReference>
<keyword evidence="3 7" id="KW-0812">Transmembrane</keyword>
<accession>A0A9Q1BXP4</accession>
<dbReference type="OrthoDB" id="2101615at2759"/>
<sequence>MTRNCFIFFRLTAHYGICCIFDNNHTNCSAPPSPFNTCSLVSNLAVIVSRVISKIPAMRNMFPSTVNEKQNTFLMSLAAADFLMGVYLLAIGIADVKFGENYALFSVGWREGIQCKIIGFTGFVSNIACLLSLTFVTIERFFTVVFPYGKYHFSTKLIAFICTAIWIISIGMALTPIILSKYFGGIYGFSDVCLGLPFVSVPETVDVFTVKYSEWHGRILSVKESSDITDLQWVYSQIVYIYFSSTCASIITLCYVIMFISIKANTLRSGRQRVRKEEIKMTIKMSIIVGTDLLCWLPIIIAGILFQAGVNISVDIYAWLVVFVMPINSAFNPFIYTIPTMKKKRNEPPGTAERRQKSTSGSTAL</sequence>
<protein>
    <recommendedName>
        <fullName evidence="10">G-protein coupled receptors family 1 profile domain-containing protein</fullName>
    </recommendedName>
</protein>
<dbReference type="Gene3D" id="1.20.1070.10">
    <property type="entry name" value="Rhodopsin 7-helix transmembrane proteins"/>
    <property type="match status" value="1"/>
</dbReference>
<dbReference type="Proteomes" id="UP001152320">
    <property type="component" value="Chromosome 10"/>
</dbReference>
<dbReference type="Pfam" id="PF00001">
    <property type="entry name" value="7tm_1"/>
    <property type="match status" value="1"/>
</dbReference>
<organism evidence="11 12">
    <name type="scientific">Holothuria leucospilota</name>
    <name type="common">Black long sea cucumber</name>
    <name type="synonym">Mertensiothuria leucospilota</name>
    <dbReference type="NCBI Taxonomy" id="206669"/>
    <lineage>
        <taxon>Eukaryota</taxon>
        <taxon>Metazoa</taxon>
        <taxon>Echinodermata</taxon>
        <taxon>Eleutherozoa</taxon>
        <taxon>Echinozoa</taxon>
        <taxon>Holothuroidea</taxon>
        <taxon>Aspidochirotacea</taxon>
        <taxon>Aspidochirotida</taxon>
        <taxon>Holothuriidae</taxon>
        <taxon>Holothuria</taxon>
    </lineage>
</organism>
<feature type="transmembrane region" description="Helical" evidence="9">
    <location>
        <begin position="73"/>
        <end position="94"/>
    </location>
</feature>
<evidence type="ECO:0000256" key="5">
    <source>
        <dbReference type="ARBA" id="ARBA00022989"/>
    </source>
</evidence>
<feature type="transmembrane region" description="Helical" evidence="9">
    <location>
        <begin position="157"/>
        <end position="179"/>
    </location>
</feature>
<evidence type="ECO:0000313" key="11">
    <source>
        <dbReference type="EMBL" id="KAJ8034489.1"/>
    </source>
</evidence>
<comment type="caution">
    <text evidence="11">The sequence shown here is derived from an EMBL/GenBank/DDBJ whole genome shotgun (WGS) entry which is preliminary data.</text>
</comment>
<dbReference type="PRINTS" id="PR00237">
    <property type="entry name" value="GPCRRHODOPSN"/>
</dbReference>
<comment type="similarity">
    <text evidence="7">Belongs to the G-protein coupled receptor 1 family.</text>
</comment>
<feature type="transmembrane region" description="Helical" evidence="9">
    <location>
        <begin position="117"/>
        <end position="136"/>
    </location>
</feature>
<keyword evidence="2" id="KW-0433">Leucine-rich repeat</keyword>
<feature type="transmembrane region" description="Helical" evidence="9">
    <location>
        <begin position="239"/>
        <end position="262"/>
    </location>
</feature>
<evidence type="ECO:0000313" key="12">
    <source>
        <dbReference type="Proteomes" id="UP001152320"/>
    </source>
</evidence>
<dbReference type="PROSITE" id="PS50262">
    <property type="entry name" value="G_PROTEIN_RECEP_F1_2"/>
    <property type="match status" value="1"/>
</dbReference>
<evidence type="ECO:0000256" key="6">
    <source>
        <dbReference type="ARBA" id="ARBA00023136"/>
    </source>
</evidence>
<feature type="transmembrane region" description="Helical" evidence="9">
    <location>
        <begin position="283"/>
        <end position="310"/>
    </location>
</feature>
<keyword evidence="6 9" id="KW-0472">Membrane</keyword>
<evidence type="ECO:0000256" key="2">
    <source>
        <dbReference type="ARBA" id="ARBA00022614"/>
    </source>
</evidence>